<keyword evidence="2" id="KW-0472">Membrane</keyword>
<dbReference type="EMBL" id="BAAAQA010000020">
    <property type="protein sequence ID" value="GAA2119297.1"/>
    <property type="molecule type" value="Genomic_DNA"/>
</dbReference>
<feature type="compositionally biased region" description="Basic and acidic residues" evidence="1">
    <location>
        <begin position="396"/>
        <end position="408"/>
    </location>
</feature>
<dbReference type="PANTHER" id="PTHR10579:SF43">
    <property type="entry name" value="ZINC FINGER (C3HC4-TYPE RING FINGER) FAMILY PROTEIN"/>
    <property type="match status" value="1"/>
</dbReference>
<evidence type="ECO:0000256" key="1">
    <source>
        <dbReference type="SAM" id="MobiDB-lite"/>
    </source>
</evidence>
<feature type="region of interest" description="Disordered" evidence="1">
    <location>
        <begin position="388"/>
        <end position="410"/>
    </location>
</feature>
<dbReference type="RefSeq" id="WP_344224886.1">
    <property type="nucleotide sequence ID" value="NZ_BAAAQA010000020.1"/>
</dbReference>
<dbReference type="SUPFAM" id="SSF53300">
    <property type="entry name" value="vWA-like"/>
    <property type="match status" value="1"/>
</dbReference>
<gene>
    <name evidence="5" type="ORF">GCM10009824_20120</name>
</gene>
<evidence type="ECO:0000256" key="3">
    <source>
        <dbReference type="SAM" id="SignalP"/>
    </source>
</evidence>
<evidence type="ECO:0000313" key="5">
    <source>
        <dbReference type="EMBL" id="GAA2119297.1"/>
    </source>
</evidence>
<proteinExistence type="predicted"/>
<dbReference type="InterPro" id="IPR036465">
    <property type="entry name" value="vWFA_dom_sf"/>
</dbReference>
<dbReference type="PANTHER" id="PTHR10579">
    <property type="entry name" value="CALCIUM-ACTIVATED CHLORIDE CHANNEL REGULATOR"/>
    <property type="match status" value="1"/>
</dbReference>
<sequence>MLRRYFAAVTTSILALALTAPAQAQTQSPAPSNDDGWVPPKIALVLDASGSMAESDVDGGNRMDAAKKAANGMLEDLDDDVELGLIAYGAEISDDDPDNYERGCQDIKVLRSVGPLDRDTISQEIDDLEATGYTPIGNSLKKAAEELGDEGPRSIVLVSDGIDTCAPPEVCDVAEDLGADGVDLAVHTVGFKVNDDAQSELECIAEATGGTYSSADNSNELGTTLSALAQRVGQAYEAGGTEITLGKDRDSGQYLGEGNYQTQMSGPTVTSKEGPAGWFTLNIPEGYRAHVSATVVDPSMEEFVQRLGGGRDSFSVDVEAENASCNQTGSSDWESTTLGREAPSASILRVTPKESCNPSDWNLEVKRTGSAYEDELPVELVIGLEPIAPEDQIGPEDNHPYDSEKDDVPELDDDYPVTDLAGGTSYSSATDIEPGTYSGSLVPGETRIYKMPMDWGQRPVAKAVFNARNADERRAAKLEVANPLRGKAGVEMSTSLKDDAEVSAENLNAYWPIYSNSDGVGTGSSMAFQRDAAYIGDWFVMVTLDGGEDNGKASVEEEYELTVLREGDVIDGPEWSVPTNDGPEPSDEPIAPLVGPSASTDDYQSDDAENSGSDGANSDGGDNAEGAENAQAAESDEIFGLSTPVAIGAAVVLGLLVVVGLGIVIAIATRRKH</sequence>
<organism evidence="5 6">
    <name type="scientific">Kocuria atrinae</name>
    <dbReference type="NCBI Taxonomy" id="592377"/>
    <lineage>
        <taxon>Bacteria</taxon>
        <taxon>Bacillati</taxon>
        <taxon>Actinomycetota</taxon>
        <taxon>Actinomycetes</taxon>
        <taxon>Micrococcales</taxon>
        <taxon>Micrococcaceae</taxon>
        <taxon>Kocuria</taxon>
    </lineage>
</organism>
<feature type="compositionally biased region" description="Low complexity" evidence="1">
    <location>
        <begin position="610"/>
        <end position="631"/>
    </location>
</feature>
<keyword evidence="2" id="KW-0812">Transmembrane</keyword>
<protein>
    <submittedName>
        <fullName evidence="5">VWA domain-containing protein</fullName>
    </submittedName>
</protein>
<dbReference type="Gene3D" id="3.40.50.410">
    <property type="entry name" value="von Willebrand factor, type A domain"/>
    <property type="match status" value="1"/>
</dbReference>
<evidence type="ECO:0000256" key="2">
    <source>
        <dbReference type="SAM" id="Phobius"/>
    </source>
</evidence>
<keyword evidence="3" id="KW-0732">Signal</keyword>
<comment type="caution">
    <text evidence="5">The sequence shown here is derived from an EMBL/GenBank/DDBJ whole genome shotgun (WGS) entry which is preliminary data.</text>
</comment>
<keyword evidence="2" id="KW-1133">Transmembrane helix</keyword>
<dbReference type="PROSITE" id="PS50234">
    <property type="entry name" value="VWFA"/>
    <property type="match status" value="1"/>
</dbReference>
<dbReference type="Pfam" id="PF00092">
    <property type="entry name" value="VWA"/>
    <property type="match status" value="1"/>
</dbReference>
<accession>A0ABP5JKI5</accession>
<reference evidence="6" key="1">
    <citation type="journal article" date="2019" name="Int. J. Syst. Evol. Microbiol.">
        <title>The Global Catalogue of Microorganisms (GCM) 10K type strain sequencing project: providing services to taxonomists for standard genome sequencing and annotation.</title>
        <authorList>
            <consortium name="The Broad Institute Genomics Platform"/>
            <consortium name="The Broad Institute Genome Sequencing Center for Infectious Disease"/>
            <person name="Wu L."/>
            <person name="Ma J."/>
        </authorList>
    </citation>
    <scope>NUCLEOTIDE SEQUENCE [LARGE SCALE GENOMIC DNA]</scope>
    <source>
        <strain evidence="6">JCM 15914</strain>
    </source>
</reference>
<feature type="signal peptide" evidence="3">
    <location>
        <begin position="1"/>
        <end position="24"/>
    </location>
</feature>
<feature type="transmembrane region" description="Helical" evidence="2">
    <location>
        <begin position="645"/>
        <end position="668"/>
    </location>
</feature>
<keyword evidence="6" id="KW-1185">Reference proteome</keyword>
<feature type="domain" description="VWFA" evidence="4">
    <location>
        <begin position="41"/>
        <end position="232"/>
    </location>
</feature>
<feature type="region of interest" description="Disordered" evidence="1">
    <location>
        <begin position="563"/>
        <end position="631"/>
    </location>
</feature>
<name>A0ABP5JKI5_9MICC</name>
<dbReference type="Proteomes" id="UP001500166">
    <property type="component" value="Unassembled WGS sequence"/>
</dbReference>
<dbReference type="SMART" id="SM00327">
    <property type="entry name" value="VWA"/>
    <property type="match status" value="1"/>
</dbReference>
<evidence type="ECO:0000313" key="6">
    <source>
        <dbReference type="Proteomes" id="UP001500166"/>
    </source>
</evidence>
<dbReference type="InterPro" id="IPR051266">
    <property type="entry name" value="CLCR"/>
</dbReference>
<feature type="chain" id="PRO_5046302386" evidence="3">
    <location>
        <begin position="25"/>
        <end position="673"/>
    </location>
</feature>
<dbReference type="InterPro" id="IPR002035">
    <property type="entry name" value="VWF_A"/>
</dbReference>
<evidence type="ECO:0000259" key="4">
    <source>
        <dbReference type="PROSITE" id="PS50234"/>
    </source>
</evidence>